<accession>A0AAN8DEX2</accession>
<protein>
    <recommendedName>
        <fullName evidence="4">HTH CENPB-type domain-containing protein</fullName>
    </recommendedName>
</protein>
<reference evidence="2 3" key="1">
    <citation type="journal article" date="2023" name="Mol. Biol. Evol.">
        <title>Genomics of Secondarily Temperate Adaptation in the Only Non-Antarctic Icefish.</title>
        <authorList>
            <person name="Rivera-Colon A.G."/>
            <person name="Rayamajhi N."/>
            <person name="Minhas B.F."/>
            <person name="Madrigal G."/>
            <person name="Bilyk K.T."/>
            <person name="Yoon V."/>
            <person name="Hune M."/>
            <person name="Gregory S."/>
            <person name="Cheng C.H.C."/>
            <person name="Catchen J.M."/>
        </authorList>
    </citation>
    <scope>NUCLEOTIDE SEQUENCE [LARGE SCALE GENOMIC DNA]</scope>
    <source>
        <tissue evidence="2">White muscle</tissue>
    </source>
</reference>
<evidence type="ECO:0008006" key="4">
    <source>
        <dbReference type="Google" id="ProtNLM"/>
    </source>
</evidence>
<name>A0AAN8DEX2_CHAGU</name>
<feature type="compositionally biased region" description="Basic and acidic residues" evidence="1">
    <location>
        <begin position="398"/>
        <end position="414"/>
    </location>
</feature>
<evidence type="ECO:0000256" key="1">
    <source>
        <dbReference type="SAM" id="MobiDB-lite"/>
    </source>
</evidence>
<dbReference type="EMBL" id="JAURVH010001522">
    <property type="protein sequence ID" value="KAK5921511.1"/>
    <property type="molecule type" value="Genomic_DNA"/>
</dbReference>
<feature type="compositionally biased region" description="Acidic residues" evidence="1">
    <location>
        <begin position="415"/>
        <end position="459"/>
    </location>
</feature>
<organism evidence="2 3">
    <name type="scientific">Champsocephalus gunnari</name>
    <name type="common">Mackerel icefish</name>
    <dbReference type="NCBI Taxonomy" id="52237"/>
    <lineage>
        <taxon>Eukaryota</taxon>
        <taxon>Metazoa</taxon>
        <taxon>Chordata</taxon>
        <taxon>Craniata</taxon>
        <taxon>Vertebrata</taxon>
        <taxon>Euteleostomi</taxon>
        <taxon>Actinopterygii</taxon>
        <taxon>Neopterygii</taxon>
        <taxon>Teleostei</taxon>
        <taxon>Neoteleostei</taxon>
        <taxon>Acanthomorphata</taxon>
        <taxon>Eupercaria</taxon>
        <taxon>Perciformes</taxon>
        <taxon>Notothenioidei</taxon>
        <taxon>Channichthyidae</taxon>
        <taxon>Champsocephalus</taxon>
    </lineage>
</organism>
<dbReference type="Proteomes" id="UP001331515">
    <property type="component" value="Unassembled WGS sequence"/>
</dbReference>
<feature type="region of interest" description="Disordered" evidence="1">
    <location>
        <begin position="327"/>
        <end position="501"/>
    </location>
</feature>
<sequence>MQEQQIPITETLLFHRTSVLKKKGVFSESFRISYAWALDFMLRHRLGVRTLGRAPSLGLSLPGPLDAKIQSFRDFTQKVIQDRRLWRGGVAAMDEMCLFLDLKLVQDRSTRPEALQLTGTLPLVSVYLTVLADGSMLPSLVLSNRMLAERDLPDWVLLEGGQEGLQMEEALDLWTNKVWLKHVSGQLGKSLLVLDRHREHLGDPFLASLSGSRTLPALIPDGCSPRLQPLEVCLKPVLKRFLMSRWTRFISGDPEELEETFVPQIQTNIAQRLVDWLLEALTLLNQAPRILKESFSLTGVLPGGGGAGSPEDIQADLLRTLTRTLLGDEGLEESSELLELEDQEDEEEPEPGEETAEDRLEEPEPGEETAEDRLEEPEPGEETAEDRLEEPEPGEETVGDRLEEPEPGEEKAEDRLEEPEPGEETAEDRLEEPEPGEETAEDRLEEPEPGEDKLEEPEPEIVKEQEVEDTVKVQEDRKEVRQEEAGQEEAGQERRETRIVIGEEVGDEWKIRTDS</sequence>
<proteinExistence type="predicted"/>
<evidence type="ECO:0000313" key="2">
    <source>
        <dbReference type="EMBL" id="KAK5921511.1"/>
    </source>
</evidence>
<feature type="compositionally biased region" description="Basic and acidic residues" evidence="1">
    <location>
        <begin position="460"/>
        <end position="484"/>
    </location>
</feature>
<dbReference type="AlphaFoldDB" id="A0AAN8DEX2"/>
<feature type="compositionally biased region" description="Acidic residues" evidence="1">
    <location>
        <begin position="329"/>
        <end position="397"/>
    </location>
</feature>
<evidence type="ECO:0000313" key="3">
    <source>
        <dbReference type="Proteomes" id="UP001331515"/>
    </source>
</evidence>
<keyword evidence="3" id="KW-1185">Reference proteome</keyword>
<comment type="caution">
    <text evidence="2">The sequence shown here is derived from an EMBL/GenBank/DDBJ whole genome shotgun (WGS) entry which is preliminary data.</text>
</comment>
<gene>
    <name evidence="2" type="ORF">CgunFtcFv8_018869</name>
</gene>